<evidence type="ECO:0000313" key="11">
    <source>
        <dbReference type="Proteomes" id="UP000003195"/>
    </source>
</evidence>
<evidence type="ECO:0000256" key="3">
    <source>
        <dbReference type="ARBA" id="ARBA00022490"/>
    </source>
</evidence>
<comment type="subcellular location">
    <subcellularLocation>
        <location evidence="1">Cytoplasm</location>
    </subcellularLocation>
</comment>
<dbReference type="CDD" id="cd03696">
    <property type="entry name" value="SelB_II"/>
    <property type="match status" value="1"/>
</dbReference>
<dbReference type="Pfam" id="PF25461">
    <property type="entry name" value="Beta-barrel_SelB"/>
    <property type="match status" value="1"/>
</dbReference>
<dbReference type="PANTHER" id="PTHR43721">
    <property type="entry name" value="ELONGATION FACTOR TU-RELATED"/>
    <property type="match status" value="1"/>
</dbReference>
<dbReference type="InterPro" id="IPR015191">
    <property type="entry name" value="SelB_WHD4"/>
</dbReference>
<dbReference type="PRINTS" id="PR00315">
    <property type="entry name" value="ELONGATNFCT"/>
</dbReference>
<dbReference type="InterPro" id="IPR004535">
    <property type="entry name" value="Transl_elong_SelB"/>
</dbReference>
<dbReference type="InterPro" id="IPR050055">
    <property type="entry name" value="EF-Tu_GTPase"/>
</dbReference>
<dbReference type="SUPFAM" id="SSF46785">
    <property type="entry name" value="Winged helix' DNA-binding domain"/>
    <property type="match status" value="2"/>
</dbReference>
<evidence type="ECO:0000256" key="4">
    <source>
        <dbReference type="ARBA" id="ARBA00022741"/>
    </source>
</evidence>
<dbReference type="InterPro" id="IPR036390">
    <property type="entry name" value="WH_DNA-bd_sf"/>
</dbReference>
<reference evidence="10 11" key="1">
    <citation type="submission" date="2010-08" db="EMBL/GenBank/DDBJ databases">
        <authorList>
            <person name="Weinstock G."/>
            <person name="Sodergren E."/>
            <person name="Clifton S."/>
            <person name="Fulton L."/>
            <person name="Fulton B."/>
            <person name="Courtney L."/>
            <person name="Fronick C."/>
            <person name="Harrison M."/>
            <person name="Strong C."/>
            <person name="Farmer C."/>
            <person name="Delahaunty K."/>
            <person name="Markovic C."/>
            <person name="Hall O."/>
            <person name="Minx P."/>
            <person name="Tomlinson C."/>
            <person name="Mitreva M."/>
            <person name="Hou S."/>
            <person name="Chen J."/>
            <person name="Wollam A."/>
            <person name="Pepin K.H."/>
            <person name="Johnson M."/>
            <person name="Bhonagiri V."/>
            <person name="Zhang X."/>
            <person name="Suruliraj S."/>
            <person name="Warren W."/>
            <person name="Chinwalla A."/>
            <person name="Mardis E.R."/>
            <person name="Wilson R.K."/>
        </authorList>
    </citation>
    <scope>NUCLEOTIDE SEQUENCE [LARGE SCALE GENOMIC DNA]</scope>
    <source>
        <strain evidence="10 11">F0359</strain>
    </source>
</reference>
<dbReference type="PROSITE" id="PS00301">
    <property type="entry name" value="G_TR_1"/>
    <property type="match status" value="1"/>
</dbReference>
<keyword evidence="5" id="KW-0648">Protein biosynthesis</keyword>
<dbReference type="InterPro" id="IPR027417">
    <property type="entry name" value="P-loop_NTPase"/>
</dbReference>
<keyword evidence="4" id="KW-0547">Nucleotide-binding</keyword>
<keyword evidence="10" id="KW-0251">Elongation factor</keyword>
<dbReference type="SUPFAM" id="SSF50465">
    <property type="entry name" value="EF-Tu/eEF-1alpha/eIF2-gamma C-terminal domain"/>
    <property type="match status" value="1"/>
</dbReference>
<dbReference type="CDD" id="cd15491">
    <property type="entry name" value="selB_III"/>
    <property type="match status" value="1"/>
</dbReference>
<dbReference type="Proteomes" id="UP000003195">
    <property type="component" value="Unassembled WGS sequence"/>
</dbReference>
<dbReference type="SUPFAM" id="SSF52540">
    <property type="entry name" value="P-loop containing nucleoside triphosphate hydrolases"/>
    <property type="match status" value="1"/>
</dbReference>
<keyword evidence="3" id="KW-0963">Cytoplasm</keyword>
<name>E2ZD74_9FIRM</name>
<dbReference type="GO" id="GO:0003746">
    <property type="term" value="F:translation elongation factor activity"/>
    <property type="evidence" value="ECO:0007669"/>
    <property type="project" value="UniProtKB-KW"/>
</dbReference>
<dbReference type="Gene3D" id="3.40.50.300">
    <property type="entry name" value="P-loop containing nucleotide triphosphate hydrolases"/>
    <property type="match status" value="1"/>
</dbReference>
<dbReference type="HOGENOM" id="CLU_023030_3_0_9"/>
<evidence type="ECO:0000256" key="8">
    <source>
        <dbReference type="ARBA" id="ARBA00031615"/>
    </source>
</evidence>
<keyword evidence="11" id="KW-1185">Reference proteome</keyword>
<evidence type="ECO:0000256" key="5">
    <source>
        <dbReference type="ARBA" id="ARBA00022917"/>
    </source>
</evidence>
<dbReference type="PROSITE" id="PS51722">
    <property type="entry name" value="G_TR_2"/>
    <property type="match status" value="1"/>
</dbReference>
<organism evidence="10 11">
    <name type="scientific">Megasphaera micronuciformis F0359</name>
    <dbReference type="NCBI Taxonomy" id="706434"/>
    <lineage>
        <taxon>Bacteria</taxon>
        <taxon>Bacillati</taxon>
        <taxon>Bacillota</taxon>
        <taxon>Negativicutes</taxon>
        <taxon>Veillonellales</taxon>
        <taxon>Veillonellaceae</taxon>
        <taxon>Megasphaera</taxon>
    </lineage>
</organism>
<evidence type="ECO:0000256" key="7">
    <source>
        <dbReference type="ARBA" id="ARBA00025526"/>
    </source>
</evidence>
<dbReference type="GO" id="GO:0001514">
    <property type="term" value="P:selenocysteine incorporation"/>
    <property type="evidence" value="ECO:0007669"/>
    <property type="project" value="InterPro"/>
</dbReference>
<dbReference type="InterPro" id="IPR057335">
    <property type="entry name" value="Beta-barrel_SelB"/>
</dbReference>
<dbReference type="InterPro" id="IPR009001">
    <property type="entry name" value="Transl_elong_EF1A/Init_IF2_C"/>
</dbReference>
<proteinExistence type="predicted"/>
<dbReference type="Pfam" id="PF00009">
    <property type="entry name" value="GTP_EFTU"/>
    <property type="match status" value="1"/>
</dbReference>
<comment type="caution">
    <text evidence="10">The sequence shown here is derived from an EMBL/GenBank/DDBJ whole genome shotgun (WGS) entry which is preliminary data.</text>
</comment>
<dbReference type="Pfam" id="PF03144">
    <property type="entry name" value="GTP_EFTU_D2"/>
    <property type="match status" value="1"/>
</dbReference>
<dbReference type="InterPro" id="IPR015190">
    <property type="entry name" value="Elong_fac_SelB-wing-hlx_typ-2"/>
</dbReference>
<dbReference type="InterPro" id="IPR000795">
    <property type="entry name" value="T_Tr_GTP-bd_dom"/>
</dbReference>
<dbReference type="NCBIfam" id="TIGR00475">
    <property type="entry name" value="selB"/>
    <property type="match status" value="1"/>
</dbReference>
<dbReference type="NCBIfam" id="TIGR00231">
    <property type="entry name" value="small_GTP"/>
    <property type="match status" value="1"/>
</dbReference>
<evidence type="ECO:0000313" key="10">
    <source>
        <dbReference type="EMBL" id="EFQ03740.1"/>
    </source>
</evidence>
<dbReference type="InterPro" id="IPR005225">
    <property type="entry name" value="Small_GTP-bd"/>
</dbReference>
<dbReference type="InterPro" id="IPR031157">
    <property type="entry name" value="G_TR_CS"/>
</dbReference>
<sequence>MIKNPISFIIGIGFFIYLTDAKELLMANIVIGTAGHVDHGKTTLIKALTGIETDTTKEEKKRGMSINLGFAYLDLPHGHRVGIVDVPGHEKFIKNMVAGLPGINLVLLVIDAGEGVMPQTREHIDILTLLGVRNFLIVLTKVDTVDEELLELAVEDIREQLAGTPLEHADIVKTDAVSGKGIPELLKKIEECADKAQDEREDGSARLNVDRVFSVKGFGTVVTGTLLDGTLSAGDELTVYPSLKKTRVRNIQVHEQDVKKVTSHHRTALNLAGLTTDEIERGDVLSASNQLKPTWMLDVKVTCLKHAVAPITLWDRVRLLIGTREVMARAVPIGTDSIQPGEDGFLQLRLETEQVVVKERDRFIIRTYSPMHTIAGGEVLDAAPKKHRRFRAEVLESLKTKEEGNIADIIEDFLRHKRQYFTTAREIAEYTGLSQEQAQGEVDGLVQVGEIMKTASAYIHADVYKQIKGQAVQILLAYHQKFPLRIGMSAEEFRSRLHQKSNGEVTEKDISALVKLLIADGACKEKGNLISAANFEVKFTDKQAALRDKIESIVEKSGYTPMKKDEFYALDKEAESVVEAMCGTSVVQLTPEYVIYKKIYEKAVKVIYDYITEHGQMTLGDFRDMTDSSRKSSMLILEYTDSLEITKRVENYRVLGSYWQKN</sequence>
<dbReference type="GO" id="GO:0003924">
    <property type="term" value="F:GTPase activity"/>
    <property type="evidence" value="ECO:0007669"/>
    <property type="project" value="InterPro"/>
</dbReference>
<dbReference type="Gene3D" id="1.10.10.2770">
    <property type="match status" value="1"/>
</dbReference>
<dbReference type="PANTHER" id="PTHR43721:SF22">
    <property type="entry name" value="ELONGATION FACTOR TU, MITOCHONDRIAL"/>
    <property type="match status" value="1"/>
</dbReference>
<dbReference type="InterPro" id="IPR036388">
    <property type="entry name" value="WH-like_DNA-bd_sf"/>
</dbReference>
<dbReference type="GO" id="GO:0005525">
    <property type="term" value="F:GTP binding"/>
    <property type="evidence" value="ECO:0007669"/>
    <property type="project" value="UniProtKB-KW"/>
</dbReference>
<evidence type="ECO:0000259" key="9">
    <source>
        <dbReference type="PROSITE" id="PS51722"/>
    </source>
</evidence>
<dbReference type="InterPro" id="IPR009000">
    <property type="entry name" value="Transl_B-barrel_sf"/>
</dbReference>
<dbReference type="Gene3D" id="1.10.10.10">
    <property type="entry name" value="Winged helix-like DNA-binding domain superfamily/Winged helix DNA-binding domain"/>
    <property type="match status" value="1"/>
</dbReference>
<dbReference type="InterPro" id="IPR004161">
    <property type="entry name" value="EFTu-like_2"/>
</dbReference>
<dbReference type="EMBL" id="AECS01000038">
    <property type="protein sequence ID" value="EFQ03740.1"/>
    <property type="molecule type" value="Genomic_DNA"/>
</dbReference>
<accession>E2ZD74</accession>
<dbReference type="CDD" id="cd04171">
    <property type="entry name" value="SelB"/>
    <property type="match status" value="1"/>
</dbReference>
<evidence type="ECO:0000256" key="6">
    <source>
        <dbReference type="ARBA" id="ARBA00023134"/>
    </source>
</evidence>
<dbReference type="AlphaFoldDB" id="E2ZD74"/>
<evidence type="ECO:0000256" key="2">
    <source>
        <dbReference type="ARBA" id="ARBA00015953"/>
    </source>
</evidence>
<keyword evidence="6" id="KW-0342">GTP-binding</keyword>
<dbReference type="Gene3D" id="2.40.30.10">
    <property type="entry name" value="Translation factors"/>
    <property type="match status" value="1"/>
</dbReference>
<dbReference type="Pfam" id="PF09106">
    <property type="entry name" value="WHD_2nd_SelB"/>
    <property type="match status" value="1"/>
</dbReference>
<protein>
    <recommendedName>
        <fullName evidence="2">Selenocysteine-specific elongation factor</fullName>
    </recommendedName>
    <alternativeName>
        <fullName evidence="8">SelB translation factor</fullName>
    </alternativeName>
</protein>
<dbReference type="GO" id="GO:0003723">
    <property type="term" value="F:RNA binding"/>
    <property type="evidence" value="ECO:0007669"/>
    <property type="project" value="InterPro"/>
</dbReference>
<dbReference type="eggNOG" id="COG3276">
    <property type="taxonomic scope" value="Bacteria"/>
</dbReference>
<dbReference type="Pfam" id="PF09107">
    <property type="entry name" value="WHD_3rd_SelB"/>
    <property type="match status" value="1"/>
</dbReference>
<evidence type="ECO:0000256" key="1">
    <source>
        <dbReference type="ARBA" id="ARBA00004496"/>
    </source>
</evidence>
<feature type="domain" description="Tr-type G" evidence="9">
    <location>
        <begin position="26"/>
        <end position="197"/>
    </location>
</feature>
<dbReference type="SUPFAM" id="SSF50447">
    <property type="entry name" value="Translation proteins"/>
    <property type="match status" value="1"/>
</dbReference>
<comment type="function">
    <text evidence="7">Translation factor necessary for the incorporation of selenocysteine into proteins. It probably replaces EF-Tu for the insertion of selenocysteine directed by the UGA codon. SelB binds GTP and GDP.</text>
</comment>
<dbReference type="GO" id="GO:0005829">
    <property type="term" value="C:cytosol"/>
    <property type="evidence" value="ECO:0007669"/>
    <property type="project" value="TreeGrafter"/>
</dbReference>
<gene>
    <name evidence="10" type="primary">selB</name>
    <name evidence="10" type="ORF">HMPREF9429_01414</name>
</gene>
<dbReference type="STRING" id="706434.HMPREF9429_01414"/>